<dbReference type="InterPro" id="IPR000651">
    <property type="entry name" value="Ras-like_Gua-exchang_fac_N"/>
</dbReference>
<dbReference type="SMART" id="SM00147">
    <property type="entry name" value="RasGEF"/>
    <property type="match status" value="1"/>
</dbReference>
<feature type="compositionally biased region" description="Low complexity" evidence="3">
    <location>
        <begin position="17"/>
        <end position="27"/>
    </location>
</feature>
<dbReference type="PROSITE" id="PS50212">
    <property type="entry name" value="RASGEF_NTER"/>
    <property type="match status" value="1"/>
</dbReference>
<keyword evidence="7" id="KW-1185">Reference proteome</keyword>
<evidence type="ECO:0000313" key="6">
    <source>
        <dbReference type="EMBL" id="CAF0743700.1"/>
    </source>
</evidence>
<sequence>MHVNLPEFDSESYTLKSNPSSPRSRPSITLPVYRSWSPHSRRRHSSVGDSIIPSSIDSRPVVNKLVLDIRKSLFKNNNIPKPSNEQIHTNENTQKPQCIGEERQDNAIYKVYLKRVRHKSSSLLNSSSTINTLADDKNEDNKTTGDTQTNDQGTLLYSTIKVYQLKAGTLEKIVECLTNDQGELDTTHMYILFSTYRTFTNTRTLIDTLIQRYRTVLPASLDMTEDIRQKTLKNLRLAITCLLSSYKEDFCEPPCYPTLNYLLKHLPDKDIQKQGEILLEQLKNNEEDLTSDVDNNNNKPKRTYLSHQKGFDYLLPWNFLDMSSTTVAEQLTIVDADLLKSVLTYECLTISTNGCSRRTASNNSNRLLSTVDKTIEYFNAVVARVVATILKQQDEKTRANVIEKWIDIAHQCRKLKNFSSLTAILNGLLSGCIYRLSKAWSYVTEDYWTILEELKNVFGSCADRKQARAILDKEGTAKYVDSATTSTTLGRKFRHKSTRDHHKSTMIGTVPYLGIYLSDLTYIDSAYPNTIDNESNNDLIPLSEKLINFEKHRKQFEILAQIKLFQSAANAYVTLHPLPRFKAWFDSVRTYTDTESWDLSYQIEPKEVSDNHQNQEQFLKAHRNQPLKALFPRYPSQVSLDSLGTSNHTNNGHTDSTIISNGSIRSSPSSASLDKMSILSSNSLQQHQQSRKESITRTNQSRSSSVSSLLTSSNGSSSQGYISATASPTISTGNFTITSTENETVIAKVKFAGKDELLYKKVRIKNDERTTGVLKTILDKFGFDPTTYDRYCIEQILPDRKILLLDHCNVFYALARSSDDEQVELIVREKTRHEREQKSNCLPIGAGHNRTPSGLSISSTHSR</sequence>
<dbReference type="GO" id="GO:0007265">
    <property type="term" value="P:Ras protein signal transduction"/>
    <property type="evidence" value="ECO:0007669"/>
    <property type="project" value="TreeGrafter"/>
</dbReference>
<dbReference type="Gene3D" id="1.10.840.10">
    <property type="entry name" value="Ras guanine-nucleotide exchange factors catalytic domain"/>
    <property type="match status" value="1"/>
</dbReference>
<dbReference type="CDD" id="cd06224">
    <property type="entry name" value="REM"/>
    <property type="match status" value="1"/>
</dbReference>
<dbReference type="Proteomes" id="UP000663832">
    <property type="component" value="Unassembled WGS sequence"/>
</dbReference>
<dbReference type="GO" id="GO:0005085">
    <property type="term" value="F:guanyl-nucleotide exchange factor activity"/>
    <property type="evidence" value="ECO:0007669"/>
    <property type="project" value="UniProtKB-KW"/>
</dbReference>
<feature type="compositionally biased region" description="Polar residues" evidence="3">
    <location>
        <begin position="641"/>
        <end position="657"/>
    </location>
</feature>
<dbReference type="SUPFAM" id="SSF48366">
    <property type="entry name" value="Ras GEF"/>
    <property type="match status" value="1"/>
</dbReference>
<gene>
    <name evidence="6" type="ORF">QVE165_LOCUS1066</name>
</gene>
<dbReference type="Pfam" id="PF00788">
    <property type="entry name" value="RA"/>
    <property type="match status" value="1"/>
</dbReference>
<evidence type="ECO:0008006" key="8">
    <source>
        <dbReference type="Google" id="ProtNLM"/>
    </source>
</evidence>
<protein>
    <recommendedName>
        <fullName evidence="8">Ral guanine nucleotide dissociation stimulator-like 1</fullName>
    </recommendedName>
</protein>
<evidence type="ECO:0000256" key="1">
    <source>
        <dbReference type="ARBA" id="ARBA00022658"/>
    </source>
</evidence>
<dbReference type="GO" id="GO:0005886">
    <property type="term" value="C:plasma membrane"/>
    <property type="evidence" value="ECO:0007669"/>
    <property type="project" value="TreeGrafter"/>
</dbReference>
<feature type="compositionally biased region" description="Polar residues" evidence="3">
    <location>
        <begin position="850"/>
        <end position="863"/>
    </location>
</feature>
<evidence type="ECO:0000259" key="5">
    <source>
        <dbReference type="PROSITE" id="PS50212"/>
    </source>
</evidence>
<feature type="compositionally biased region" description="Low complexity" evidence="3">
    <location>
        <begin position="658"/>
        <end position="688"/>
    </location>
</feature>
<organism evidence="6 7">
    <name type="scientific">Adineta steineri</name>
    <dbReference type="NCBI Taxonomy" id="433720"/>
    <lineage>
        <taxon>Eukaryota</taxon>
        <taxon>Metazoa</taxon>
        <taxon>Spiralia</taxon>
        <taxon>Gnathifera</taxon>
        <taxon>Rotifera</taxon>
        <taxon>Eurotatoria</taxon>
        <taxon>Bdelloidea</taxon>
        <taxon>Adinetida</taxon>
        <taxon>Adinetidae</taxon>
        <taxon>Adineta</taxon>
    </lineage>
</organism>
<keyword evidence="1 2" id="KW-0344">Guanine-nucleotide releasing factor</keyword>
<evidence type="ECO:0000313" key="7">
    <source>
        <dbReference type="Proteomes" id="UP000663832"/>
    </source>
</evidence>
<dbReference type="SUPFAM" id="SSF54236">
    <property type="entry name" value="Ubiquitin-like"/>
    <property type="match status" value="1"/>
</dbReference>
<dbReference type="InterPro" id="IPR001895">
    <property type="entry name" value="RASGEF_cat_dom"/>
</dbReference>
<dbReference type="InterPro" id="IPR019804">
    <property type="entry name" value="Ras_G-nucl-exch_fac_CS"/>
</dbReference>
<dbReference type="AlphaFoldDB" id="A0A813NW90"/>
<dbReference type="PROSITE" id="PS50009">
    <property type="entry name" value="RASGEF_CAT"/>
    <property type="match status" value="1"/>
</dbReference>
<accession>A0A813NW90</accession>
<feature type="region of interest" description="Disordered" evidence="3">
    <location>
        <begin position="641"/>
        <end position="721"/>
    </location>
</feature>
<name>A0A813NW90_9BILA</name>
<dbReference type="PANTHER" id="PTHR23113">
    <property type="entry name" value="GUANINE NUCLEOTIDE EXCHANGE FACTOR"/>
    <property type="match status" value="1"/>
</dbReference>
<evidence type="ECO:0000259" key="4">
    <source>
        <dbReference type="PROSITE" id="PS50009"/>
    </source>
</evidence>
<dbReference type="CDD" id="cd00155">
    <property type="entry name" value="RasGEF"/>
    <property type="match status" value="1"/>
</dbReference>
<dbReference type="InterPro" id="IPR023578">
    <property type="entry name" value="Ras_GEF_dom_sf"/>
</dbReference>
<dbReference type="SMART" id="SM00229">
    <property type="entry name" value="RasGEFN"/>
    <property type="match status" value="1"/>
</dbReference>
<dbReference type="InterPro" id="IPR000159">
    <property type="entry name" value="RA_dom"/>
</dbReference>
<dbReference type="PROSITE" id="PS00720">
    <property type="entry name" value="RASGEF"/>
    <property type="match status" value="1"/>
</dbReference>
<feature type="region of interest" description="Disordered" evidence="3">
    <location>
        <begin position="835"/>
        <end position="863"/>
    </location>
</feature>
<dbReference type="EMBL" id="CAJNOM010000003">
    <property type="protein sequence ID" value="CAF0743700.1"/>
    <property type="molecule type" value="Genomic_DNA"/>
</dbReference>
<feature type="region of interest" description="Disordered" evidence="3">
    <location>
        <begin position="1"/>
        <end position="29"/>
    </location>
</feature>
<dbReference type="Pfam" id="PF00618">
    <property type="entry name" value="RasGEF_N"/>
    <property type="match status" value="1"/>
</dbReference>
<feature type="domain" description="Ras-GEF" evidence="4">
    <location>
        <begin position="323"/>
        <end position="606"/>
    </location>
</feature>
<dbReference type="Pfam" id="PF00617">
    <property type="entry name" value="RasGEF"/>
    <property type="match status" value="1"/>
</dbReference>
<dbReference type="OrthoDB" id="26687at2759"/>
<dbReference type="Gene3D" id="3.10.20.90">
    <property type="entry name" value="Phosphatidylinositol 3-kinase Catalytic Subunit, Chain A, domain 1"/>
    <property type="match status" value="1"/>
</dbReference>
<feature type="domain" description="N-terminal Ras-GEF" evidence="5">
    <location>
        <begin position="161"/>
        <end position="286"/>
    </location>
</feature>
<dbReference type="InterPro" id="IPR008937">
    <property type="entry name" value="Ras-like_GEF"/>
</dbReference>
<evidence type="ECO:0000256" key="3">
    <source>
        <dbReference type="SAM" id="MobiDB-lite"/>
    </source>
</evidence>
<feature type="compositionally biased region" description="Low complexity" evidence="3">
    <location>
        <begin position="697"/>
        <end position="720"/>
    </location>
</feature>
<reference evidence="6" key="1">
    <citation type="submission" date="2021-02" db="EMBL/GenBank/DDBJ databases">
        <authorList>
            <person name="Nowell W R."/>
        </authorList>
    </citation>
    <scope>NUCLEOTIDE SEQUENCE</scope>
</reference>
<dbReference type="InterPro" id="IPR029071">
    <property type="entry name" value="Ubiquitin-like_domsf"/>
</dbReference>
<dbReference type="PANTHER" id="PTHR23113:SF312">
    <property type="entry name" value="RAL GUANINE NUCLEOTIDE DISSOCIATION STIMULATOR-LIKE, ISOFORM E"/>
    <property type="match status" value="1"/>
</dbReference>
<evidence type="ECO:0000256" key="2">
    <source>
        <dbReference type="PROSITE-ProRule" id="PRU00168"/>
    </source>
</evidence>
<dbReference type="InterPro" id="IPR036964">
    <property type="entry name" value="RASGEF_cat_dom_sf"/>
</dbReference>
<dbReference type="Gene3D" id="1.20.870.10">
    <property type="entry name" value="Son of sevenless (SoS) protein Chain: S domain 1"/>
    <property type="match status" value="1"/>
</dbReference>
<proteinExistence type="predicted"/>
<comment type="caution">
    <text evidence="6">The sequence shown here is derived from an EMBL/GenBank/DDBJ whole genome shotgun (WGS) entry which is preliminary data.</text>
</comment>